<accession>A0AAU8L0D9</accession>
<organism evidence="1">
    <name type="scientific">Serratia phage Kevin</name>
    <dbReference type="NCBI Taxonomy" id="3161161"/>
    <lineage>
        <taxon>Viruses</taxon>
        <taxon>Duplodnaviria</taxon>
        <taxon>Heunggongvirae</taxon>
        <taxon>Uroviricota</taxon>
        <taxon>Caudoviricetes</taxon>
        <taxon>Pantevenvirales</taxon>
        <taxon>Ackermannviridae</taxon>
        <taxon>Miltonvirus</taxon>
    </lineage>
</organism>
<protein>
    <submittedName>
        <fullName evidence="1">Uncharacterized protein</fullName>
    </submittedName>
</protein>
<reference evidence="1" key="1">
    <citation type="submission" date="2024-06" db="EMBL/GenBank/DDBJ databases">
        <authorList>
            <person name="Melgar S."/>
            <person name="Ryabinky S."/>
            <person name="Merugu K."/>
            <person name="Desisa B."/>
            <person name="Truong H."/>
            <person name="Jamal R."/>
            <person name="Sandhu A."/>
            <person name="Johnson A."/>
        </authorList>
    </citation>
    <scope>NUCLEOTIDE SEQUENCE</scope>
</reference>
<name>A0AAU8L0D9_9CAUD</name>
<dbReference type="EMBL" id="PP869623">
    <property type="protein sequence ID" value="XCN28011.1"/>
    <property type="molecule type" value="Genomic_DNA"/>
</dbReference>
<sequence>MYFSNEPDDRIAMAHVYGMKLLGTRSDTVLPHNHIPVQDESFFGKTGYELGFDYGVTHPIIPSLLEAVLEHLGIFTSGVSLALEDKFIAGNTQVILFFQDFLAGFTEQRRLARKLSALVSQVQKLRHYADRYGIKPVPLSYFSTEMKSVYAQTSGSEDTPSGTIIALDTTVEGYLLVSFDDKTRIQIGGDEHIPTWLTLNTTRREYIESTMQFLSLFVQYAAECIEQYMWDEARRATRRTIAEEIMFGNSMDNAYCEPNPTLENLYLKK</sequence>
<evidence type="ECO:0000313" key="1">
    <source>
        <dbReference type="EMBL" id="XCN28011.1"/>
    </source>
</evidence>
<proteinExistence type="predicted"/>